<dbReference type="PANTHER" id="PTHR45768:SF18">
    <property type="entry name" value="RING-H2 FINGER PROTEIN ATL47-RELATED"/>
    <property type="match status" value="1"/>
</dbReference>
<dbReference type="InterPro" id="IPR013083">
    <property type="entry name" value="Znf_RING/FYVE/PHD"/>
</dbReference>
<evidence type="ECO:0000256" key="10">
    <source>
        <dbReference type="ARBA" id="ARBA00023136"/>
    </source>
</evidence>
<keyword evidence="3" id="KW-0808">Transferase</keyword>
<dbReference type="Gene3D" id="3.30.40.10">
    <property type="entry name" value="Zinc/RING finger domain, C3HC4 (zinc finger)"/>
    <property type="match status" value="1"/>
</dbReference>
<keyword evidence="9" id="KW-1133">Transmembrane helix</keyword>
<dbReference type="EMBL" id="JAJJMB010012264">
    <property type="protein sequence ID" value="KAI3879211.1"/>
    <property type="molecule type" value="Genomic_DNA"/>
</dbReference>
<evidence type="ECO:0000256" key="8">
    <source>
        <dbReference type="ARBA" id="ARBA00022833"/>
    </source>
</evidence>
<accession>A0AAD4XC49</accession>
<keyword evidence="5" id="KW-0479">Metal-binding</keyword>
<comment type="similarity">
    <text evidence="11">Belongs to the RING-type zinc finger family. ATL subfamily.</text>
</comment>
<keyword evidence="8" id="KW-0862">Zinc</keyword>
<keyword evidence="6 12" id="KW-0863">Zinc-finger</keyword>
<evidence type="ECO:0000313" key="15">
    <source>
        <dbReference type="Proteomes" id="UP001202328"/>
    </source>
</evidence>
<gene>
    <name evidence="14" type="ORF">MKW98_028778</name>
</gene>
<name>A0AAD4XC49_9MAGN</name>
<comment type="caution">
    <text evidence="14">The sequence shown here is derived from an EMBL/GenBank/DDBJ whole genome shotgun (WGS) entry which is preliminary data.</text>
</comment>
<dbReference type="GO" id="GO:0016020">
    <property type="term" value="C:membrane"/>
    <property type="evidence" value="ECO:0007669"/>
    <property type="project" value="UniProtKB-SubCell"/>
</dbReference>
<evidence type="ECO:0000256" key="9">
    <source>
        <dbReference type="ARBA" id="ARBA00022989"/>
    </source>
</evidence>
<evidence type="ECO:0000256" key="3">
    <source>
        <dbReference type="ARBA" id="ARBA00022679"/>
    </source>
</evidence>
<dbReference type="Pfam" id="PF13639">
    <property type="entry name" value="zf-RING_2"/>
    <property type="match status" value="1"/>
</dbReference>
<comment type="pathway">
    <text evidence="2">Protein modification; protein ubiquitination.</text>
</comment>
<evidence type="ECO:0000256" key="7">
    <source>
        <dbReference type="ARBA" id="ARBA00022786"/>
    </source>
</evidence>
<evidence type="ECO:0000256" key="6">
    <source>
        <dbReference type="ARBA" id="ARBA00022771"/>
    </source>
</evidence>
<dbReference type="InterPro" id="IPR001841">
    <property type="entry name" value="Znf_RING"/>
</dbReference>
<evidence type="ECO:0000256" key="12">
    <source>
        <dbReference type="PROSITE-ProRule" id="PRU00175"/>
    </source>
</evidence>
<dbReference type="AlphaFoldDB" id="A0AAD4XC49"/>
<protein>
    <recommendedName>
        <fullName evidence="13">RING-type domain-containing protein</fullName>
    </recommendedName>
</protein>
<evidence type="ECO:0000259" key="13">
    <source>
        <dbReference type="PROSITE" id="PS50089"/>
    </source>
</evidence>
<evidence type="ECO:0000256" key="11">
    <source>
        <dbReference type="ARBA" id="ARBA00024209"/>
    </source>
</evidence>
<evidence type="ECO:0000256" key="5">
    <source>
        <dbReference type="ARBA" id="ARBA00022723"/>
    </source>
</evidence>
<keyword evidence="15" id="KW-1185">Reference proteome</keyword>
<dbReference type="SUPFAM" id="SSF57850">
    <property type="entry name" value="RING/U-box"/>
    <property type="match status" value="1"/>
</dbReference>
<reference evidence="14" key="1">
    <citation type="submission" date="2022-04" db="EMBL/GenBank/DDBJ databases">
        <title>A functionally conserved STORR gene fusion in Papaver species that diverged 16.8 million years ago.</title>
        <authorList>
            <person name="Catania T."/>
        </authorList>
    </citation>
    <scope>NUCLEOTIDE SEQUENCE</scope>
    <source>
        <strain evidence="14">S-188037</strain>
    </source>
</reference>
<dbReference type="PANTHER" id="PTHR45768">
    <property type="entry name" value="E3 UBIQUITIN-PROTEIN LIGASE RNF13-LIKE"/>
    <property type="match status" value="1"/>
</dbReference>
<evidence type="ECO:0000256" key="1">
    <source>
        <dbReference type="ARBA" id="ARBA00004167"/>
    </source>
</evidence>
<keyword evidence="10" id="KW-0472">Membrane</keyword>
<evidence type="ECO:0000313" key="14">
    <source>
        <dbReference type="EMBL" id="KAI3879211.1"/>
    </source>
</evidence>
<sequence>MWYGGSIFQGTQLEYLVCLDEFGDGDKLRLLPCHHVFHAKCIDEWFACHPTCAVCRFDYNNLSILESLLVQMML</sequence>
<feature type="domain" description="RING-type" evidence="13">
    <location>
        <begin position="17"/>
        <end position="56"/>
    </location>
</feature>
<organism evidence="14 15">
    <name type="scientific">Papaver atlanticum</name>
    <dbReference type="NCBI Taxonomy" id="357466"/>
    <lineage>
        <taxon>Eukaryota</taxon>
        <taxon>Viridiplantae</taxon>
        <taxon>Streptophyta</taxon>
        <taxon>Embryophyta</taxon>
        <taxon>Tracheophyta</taxon>
        <taxon>Spermatophyta</taxon>
        <taxon>Magnoliopsida</taxon>
        <taxon>Ranunculales</taxon>
        <taxon>Papaveraceae</taxon>
        <taxon>Papaveroideae</taxon>
        <taxon>Papaver</taxon>
    </lineage>
</organism>
<comment type="subcellular location">
    <subcellularLocation>
        <location evidence="1">Membrane</location>
        <topology evidence="1">Single-pass membrane protein</topology>
    </subcellularLocation>
</comment>
<keyword evidence="7" id="KW-0833">Ubl conjugation pathway</keyword>
<dbReference type="PROSITE" id="PS50089">
    <property type="entry name" value="ZF_RING_2"/>
    <property type="match status" value="1"/>
</dbReference>
<dbReference type="Proteomes" id="UP001202328">
    <property type="component" value="Unassembled WGS sequence"/>
</dbReference>
<dbReference type="GO" id="GO:0008270">
    <property type="term" value="F:zinc ion binding"/>
    <property type="evidence" value="ECO:0007669"/>
    <property type="project" value="UniProtKB-KW"/>
</dbReference>
<proteinExistence type="inferred from homology"/>
<evidence type="ECO:0000256" key="4">
    <source>
        <dbReference type="ARBA" id="ARBA00022692"/>
    </source>
</evidence>
<keyword evidence="4" id="KW-0812">Transmembrane</keyword>
<dbReference type="GO" id="GO:0016740">
    <property type="term" value="F:transferase activity"/>
    <property type="evidence" value="ECO:0007669"/>
    <property type="project" value="UniProtKB-KW"/>
</dbReference>
<evidence type="ECO:0000256" key="2">
    <source>
        <dbReference type="ARBA" id="ARBA00004906"/>
    </source>
</evidence>